<keyword evidence="2 11" id="KW-0489">Methyltransferase</keyword>
<dbReference type="SUPFAM" id="SSF53335">
    <property type="entry name" value="S-adenosyl-L-methionine-dependent methyltransferases"/>
    <property type="match status" value="1"/>
</dbReference>
<dbReference type="PANTHER" id="PTHR33841">
    <property type="entry name" value="DNA METHYLTRANSFERASE YEEA-RELATED"/>
    <property type="match status" value="1"/>
</dbReference>
<keyword evidence="3 11" id="KW-0808">Transferase</keyword>
<dbReference type="GO" id="GO:0009307">
    <property type="term" value="P:DNA restriction-modification system"/>
    <property type="evidence" value="ECO:0007669"/>
    <property type="project" value="UniProtKB-KW"/>
</dbReference>
<evidence type="ECO:0000259" key="10">
    <source>
        <dbReference type="Pfam" id="PF12950"/>
    </source>
</evidence>
<dbReference type="InterPro" id="IPR029063">
    <property type="entry name" value="SAM-dependent_MTases_sf"/>
</dbReference>
<dbReference type="InterPro" id="IPR025931">
    <property type="entry name" value="TaqI_C"/>
</dbReference>
<evidence type="ECO:0000259" key="9">
    <source>
        <dbReference type="Pfam" id="PF07669"/>
    </source>
</evidence>
<evidence type="ECO:0000256" key="8">
    <source>
        <dbReference type="SAM" id="Coils"/>
    </source>
</evidence>
<dbReference type="PRINTS" id="PR00507">
    <property type="entry name" value="N12N6MTFRASE"/>
</dbReference>
<dbReference type="EC" id="2.1.1.72" evidence="1"/>
<dbReference type="PROSITE" id="PS00092">
    <property type="entry name" value="N6_MTASE"/>
    <property type="match status" value="1"/>
</dbReference>
<keyword evidence="4" id="KW-0949">S-adenosyl-L-methionine</keyword>
<dbReference type="eggNOG" id="COG1002">
    <property type="taxonomic scope" value="Bacteria"/>
</dbReference>
<name>K9WTW4_9NOST</name>
<dbReference type="InterPro" id="IPR002052">
    <property type="entry name" value="DNA_methylase_N6_adenine_CS"/>
</dbReference>
<accession>K9WTW4</accession>
<dbReference type="InterPro" id="IPR011639">
    <property type="entry name" value="MethylTrfase_TaqI-like_dom"/>
</dbReference>
<evidence type="ECO:0000256" key="6">
    <source>
        <dbReference type="ARBA" id="ARBA00023125"/>
    </source>
</evidence>
<evidence type="ECO:0000256" key="3">
    <source>
        <dbReference type="ARBA" id="ARBA00022679"/>
    </source>
</evidence>
<evidence type="ECO:0000256" key="2">
    <source>
        <dbReference type="ARBA" id="ARBA00022603"/>
    </source>
</evidence>
<dbReference type="EMBL" id="CP003642">
    <property type="protein sequence ID" value="AFZ23825.1"/>
    <property type="molecule type" value="Genomic_DNA"/>
</dbReference>
<dbReference type="REBASE" id="780836">
    <property type="entry name" value="Cst7417ORF1541P"/>
</dbReference>
<evidence type="ECO:0000313" key="12">
    <source>
        <dbReference type="Proteomes" id="UP000010475"/>
    </source>
</evidence>
<keyword evidence="8" id="KW-0175">Coiled coil</keyword>
<reference evidence="11 12" key="1">
    <citation type="submission" date="2012-06" db="EMBL/GenBank/DDBJ databases">
        <title>Finished chromosome of genome of Cylindrospermum stagnale PCC 7417.</title>
        <authorList>
            <consortium name="US DOE Joint Genome Institute"/>
            <person name="Gugger M."/>
            <person name="Coursin T."/>
            <person name="Rippka R."/>
            <person name="Tandeau De Marsac N."/>
            <person name="Huntemann M."/>
            <person name="Wei C.-L."/>
            <person name="Han J."/>
            <person name="Detter J.C."/>
            <person name="Han C."/>
            <person name="Tapia R."/>
            <person name="Chen A."/>
            <person name="Kyrpides N."/>
            <person name="Mavromatis K."/>
            <person name="Markowitz V."/>
            <person name="Szeto E."/>
            <person name="Ivanova N."/>
            <person name="Pagani I."/>
            <person name="Pati A."/>
            <person name="Goodwin L."/>
            <person name="Nordberg H.P."/>
            <person name="Cantor M.N."/>
            <person name="Hua S.X."/>
            <person name="Woyke T."/>
            <person name="Kerfeld C.A."/>
        </authorList>
    </citation>
    <scope>NUCLEOTIDE SEQUENCE [LARGE SCALE GENOMIC DNA]</scope>
    <source>
        <strain evidence="11 12">PCC 7417</strain>
    </source>
</reference>
<dbReference type="Gene3D" id="3.40.50.150">
    <property type="entry name" value="Vaccinia Virus protein VP39"/>
    <property type="match status" value="1"/>
</dbReference>
<evidence type="ECO:0000256" key="5">
    <source>
        <dbReference type="ARBA" id="ARBA00022747"/>
    </source>
</evidence>
<dbReference type="GO" id="GO:0009007">
    <property type="term" value="F:site-specific DNA-methyltransferase (adenine-specific) activity"/>
    <property type="evidence" value="ECO:0007669"/>
    <property type="project" value="UniProtKB-EC"/>
</dbReference>
<dbReference type="Pfam" id="PF07669">
    <property type="entry name" value="Eco57I"/>
    <property type="match status" value="1"/>
</dbReference>
<dbReference type="HOGENOM" id="CLU_002539_1_1_3"/>
<evidence type="ECO:0000313" key="11">
    <source>
        <dbReference type="EMBL" id="AFZ23825.1"/>
    </source>
</evidence>
<dbReference type="GO" id="GO:0003677">
    <property type="term" value="F:DNA binding"/>
    <property type="evidence" value="ECO:0007669"/>
    <property type="project" value="UniProtKB-KW"/>
</dbReference>
<dbReference type="PANTHER" id="PTHR33841:SF1">
    <property type="entry name" value="DNA METHYLTRANSFERASE A"/>
    <property type="match status" value="1"/>
</dbReference>
<dbReference type="KEGG" id="csg:Cylst_1541"/>
<dbReference type="PATRIC" id="fig|56107.3.peg.1738"/>
<feature type="coiled-coil region" evidence="8">
    <location>
        <begin position="560"/>
        <end position="587"/>
    </location>
</feature>
<keyword evidence="12" id="KW-1185">Reference proteome</keyword>
<dbReference type="InterPro" id="IPR050953">
    <property type="entry name" value="N4_N6_ade-DNA_methylase"/>
</dbReference>
<keyword evidence="5" id="KW-0680">Restriction system</keyword>
<dbReference type="Pfam" id="PF12950">
    <property type="entry name" value="TaqI_C"/>
    <property type="match status" value="1"/>
</dbReference>
<dbReference type="GO" id="GO:0032259">
    <property type="term" value="P:methylation"/>
    <property type="evidence" value="ECO:0007669"/>
    <property type="project" value="UniProtKB-KW"/>
</dbReference>
<gene>
    <name evidence="11" type="ORF">Cylst_1541</name>
</gene>
<feature type="domain" description="Type II methyltransferase M.TaqI-like" evidence="9">
    <location>
        <begin position="484"/>
        <end position="703"/>
    </location>
</feature>
<evidence type="ECO:0000256" key="4">
    <source>
        <dbReference type="ARBA" id="ARBA00022691"/>
    </source>
</evidence>
<protein>
    <recommendedName>
        <fullName evidence="1">site-specific DNA-methyltransferase (adenine-specific)</fullName>
        <ecNumber evidence="1">2.1.1.72</ecNumber>
    </recommendedName>
</protein>
<feature type="domain" description="TaqI-like C-terminal specificity" evidence="10">
    <location>
        <begin position="826"/>
        <end position="986"/>
    </location>
</feature>
<dbReference type="STRING" id="56107.Cylst_1541"/>
<dbReference type="AlphaFoldDB" id="K9WTW4"/>
<keyword evidence="6" id="KW-0238">DNA-binding</keyword>
<proteinExistence type="predicted"/>
<dbReference type="Proteomes" id="UP000010475">
    <property type="component" value="Chromosome"/>
</dbReference>
<dbReference type="eggNOG" id="COG0827">
    <property type="taxonomic scope" value="Bacteria"/>
</dbReference>
<comment type="catalytic activity">
    <reaction evidence="7">
        <text>a 2'-deoxyadenosine in DNA + S-adenosyl-L-methionine = an N(6)-methyl-2'-deoxyadenosine in DNA + S-adenosyl-L-homocysteine + H(+)</text>
        <dbReference type="Rhea" id="RHEA:15197"/>
        <dbReference type="Rhea" id="RHEA-COMP:12418"/>
        <dbReference type="Rhea" id="RHEA-COMP:12419"/>
        <dbReference type="ChEBI" id="CHEBI:15378"/>
        <dbReference type="ChEBI" id="CHEBI:57856"/>
        <dbReference type="ChEBI" id="CHEBI:59789"/>
        <dbReference type="ChEBI" id="CHEBI:90615"/>
        <dbReference type="ChEBI" id="CHEBI:90616"/>
        <dbReference type="EC" id="2.1.1.72"/>
    </reaction>
</comment>
<evidence type="ECO:0000256" key="1">
    <source>
        <dbReference type="ARBA" id="ARBA00011900"/>
    </source>
</evidence>
<evidence type="ECO:0000256" key="7">
    <source>
        <dbReference type="ARBA" id="ARBA00047942"/>
    </source>
</evidence>
<organism evidence="11 12">
    <name type="scientific">Cylindrospermum stagnale PCC 7417</name>
    <dbReference type="NCBI Taxonomy" id="56107"/>
    <lineage>
        <taxon>Bacteria</taxon>
        <taxon>Bacillati</taxon>
        <taxon>Cyanobacteriota</taxon>
        <taxon>Cyanophyceae</taxon>
        <taxon>Nostocales</taxon>
        <taxon>Nostocaceae</taxon>
        <taxon>Cylindrospermum</taxon>
    </lineage>
</organism>
<sequence length="1029" mass="117693">MGVLMSTSQLQDSVSKSLQSLRNIDTLKKMFWSQLNYERVNQHLSRRTLNKAVANQLTEDPLLLASGGIDNDFHIIYTHLKSEALSRQSERIIVNALLKEHPYTLFVFSNKSQSRWHFINVKYDKTPKKQRLFRRITVGEGEPLRTATERLSKLDLENHPNASTLDIQTLHDEAFDVEKVTQEFFREYRKTFKKVEALITGIQDNEQKRLFTQKLFNRIMFIAFIQKKGWLDFKGNRDYLSALWKDYQDDKDTSNKNFYRDRLAHLFFRCLNNPQQHDIIGINNGGFLKELIGTVPYLNGGLFEEDNDDKNPQIIIPDNCIDSILHDLFQRFAFTVTESTPFDVDVAVDPEMLGKIFEELVTGRHESGSYYTPKPIVSFMCREAIKGYLEKFIIDNSGFIINQKENSKSIDEFVDEHDASNLNNPEVILDALHKVKCCDLACGSGAYLLGMLHELLDLHQSLIAANNEIPFKSIYESKLEIIQNNLYGVDIDVFAVNIARLRLWLSLAVDYEGDKPEPLPNLKYKIEIGDSLTAPSPATTGMIRSEVINQYRQKKAEYLRTSEGGKKENLEKEIDNLKKEVRLITYGTPTAQAGFDWGVEFAEVFADGGFDIIVANPPYVRQELIKHLKPALQKIYASVYTGTSDLYCFFYARALQLLRDGGMLTFITPNKWFRAKYGEKLRKYIAETCQVYSITDFGELPVFASAATFPMIFICQNGKLGSNSTIFTQVKSLEPPYPDVSEIIRDKGQSLPHTAIKDANWVLTHTSSANRLQKMEAAGIPLGEYVKGQIYRGIVTGFNKAFYIDALTRAELIDKDPKSAEIIKALVVGDNVRKWQINYQNKWVIFTKRGLNINAYPAVKQYLTQLRPLLEPKPRNCSSLDKWQGRKSGSYQWYEIQDNISFFQEFQKNKIVFPDIGKSARFTLDKTGYYLDATASCIAVDDLYLLGLLNSNTVWSYVVEQCAVLGDADKGGRIRLKSFYVEKIPIPNASIKERETITKLVQKCLDAKGVNCEQWEKEIDERVATLYGL</sequence>